<sequence>MFSKTIITLLGLVALGAAVPTTLTTRNPEVQFIIYREDSCAGAGSPATVSKGTCWDLPDDIKSLRVIRHVAGLRYNALNVYSARNCNSGPVLQPLTTGCSAVVAYQSIELSVAN</sequence>
<dbReference type="OrthoDB" id="3677768at2759"/>
<reference evidence="2" key="1">
    <citation type="journal article" date="2020" name="Stud. Mycol.">
        <title>101 Dothideomycetes genomes: a test case for predicting lifestyles and emergence of pathogens.</title>
        <authorList>
            <person name="Haridas S."/>
            <person name="Albert R."/>
            <person name="Binder M."/>
            <person name="Bloem J."/>
            <person name="Labutti K."/>
            <person name="Salamov A."/>
            <person name="Andreopoulos B."/>
            <person name="Baker S."/>
            <person name="Barry K."/>
            <person name="Bills G."/>
            <person name="Bluhm B."/>
            <person name="Cannon C."/>
            <person name="Castanera R."/>
            <person name="Culley D."/>
            <person name="Daum C."/>
            <person name="Ezra D."/>
            <person name="Gonzalez J."/>
            <person name="Henrissat B."/>
            <person name="Kuo A."/>
            <person name="Liang C."/>
            <person name="Lipzen A."/>
            <person name="Lutzoni F."/>
            <person name="Magnuson J."/>
            <person name="Mondo S."/>
            <person name="Nolan M."/>
            <person name="Ohm R."/>
            <person name="Pangilinan J."/>
            <person name="Park H.-J."/>
            <person name="Ramirez L."/>
            <person name="Alfaro M."/>
            <person name="Sun H."/>
            <person name="Tritt A."/>
            <person name="Yoshinaga Y."/>
            <person name="Zwiers L.-H."/>
            <person name="Turgeon B."/>
            <person name="Goodwin S."/>
            <person name="Spatafora J."/>
            <person name="Crous P."/>
            <person name="Grigoriev I."/>
        </authorList>
    </citation>
    <scope>NUCLEOTIDE SEQUENCE</scope>
    <source>
        <strain evidence="2">CBS 161.51</strain>
    </source>
</reference>
<evidence type="ECO:0000313" key="3">
    <source>
        <dbReference type="Proteomes" id="UP000800038"/>
    </source>
</evidence>
<keyword evidence="3" id="KW-1185">Reference proteome</keyword>
<feature type="chain" id="PRO_5025328331" evidence="1">
    <location>
        <begin position="19"/>
        <end position="114"/>
    </location>
</feature>
<proteinExistence type="predicted"/>
<gene>
    <name evidence="2" type="ORF">EJ02DRAFT_460506</name>
</gene>
<dbReference type="Proteomes" id="UP000800038">
    <property type="component" value="Unassembled WGS sequence"/>
</dbReference>
<dbReference type="AlphaFoldDB" id="A0A6A5S5U3"/>
<feature type="signal peptide" evidence="1">
    <location>
        <begin position="1"/>
        <end position="18"/>
    </location>
</feature>
<accession>A0A6A5S5U3</accession>
<dbReference type="EMBL" id="ML976288">
    <property type="protein sequence ID" value="KAF1935293.1"/>
    <property type="molecule type" value="Genomic_DNA"/>
</dbReference>
<keyword evidence="1" id="KW-0732">Signal</keyword>
<evidence type="ECO:0000256" key="1">
    <source>
        <dbReference type="SAM" id="SignalP"/>
    </source>
</evidence>
<name>A0A6A5S5U3_9PLEO</name>
<protein>
    <submittedName>
        <fullName evidence="2">Uncharacterized protein</fullName>
    </submittedName>
</protein>
<organism evidence="2 3">
    <name type="scientific">Clathrospora elynae</name>
    <dbReference type="NCBI Taxonomy" id="706981"/>
    <lineage>
        <taxon>Eukaryota</taxon>
        <taxon>Fungi</taxon>
        <taxon>Dikarya</taxon>
        <taxon>Ascomycota</taxon>
        <taxon>Pezizomycotina</taxon>
        <taxon>Dothideomycetes</taxon>
        <taxon>Pleosporomycetidae</taxon>
        <taxon>Pleosporales</taxon>
        <taxon>Diademaceae</taxon>
        <taxon>Clathrospora</taxon>
    </lineage>
</organism>
<evidence type="ECO:0000313" key="2">
    <source>
        <dbReference type="EMBL" id="KAF1935293.1"/>
    </source>
</evidence>